<dbReference type="Proteomes" id="UP000007015">
    <property type="component" value="Chromosome 5"/>
</dbReference>
<organism evidence="2 3">
    <name type="scientific">Oryza sativa subsp. indica</name>
    <name type="common">Rice</name>
    <dbReference type="NCBI Taxonomy" id="39946"/>
    <lineage>
        <taxon>Eukaryota</taxon>
        <taxon>Viridiplantae</taxon>
        <taxon>Streptophyta</taxon>
        <taxon>Embryophyta</taxon>
        <taxon>Tracheophyta</taxon>
        <taxon>Spermatophyta</taxon>
        <taxon>Magnoliopsida</taxon>
        <taxon>Liliopsida</taxon>
        <taxon>Poales</taxon>
        <taxon>Poaceae</taxon>
        <taxon>BOP clade</taxon>
        <taxon>Oryzoideae</taxon>
        <taxon>Oryzeae</taxon>
        <taxon>Oryzinae</taxon>
        <taxon>Oryza</taxon>
        <taxon>Oryza sativa</taxon>
    </lineage>
</organism>
<gene>
    <name evidence="2" type="ORF">OsI_18781</name>
</gene>
<feature type="region of interest" description="Disordered" evidence="1">
    <location>
        <begin position="1"/>
        <end position="111"/>
    </location>
</feature>
<keyword evidence="3" id="KW-1185">Reference proteome</keyword>
<dbReference type="HOGENOM" id="CLU_2162600_0_0_1"/>
<feature type="compositionally biased region" description="Basic and acidic residues" evidence="1">
    <location>
        <begin position="77"/>
        <end position="101"/>
    </location>
</feature>
<evidence type="ECO:0000313" key="3">
    <source>
        <dbReference type="Proteomes" id="UP000007015"/>
    </source>
</evidence>
<evidence type="ECO:0000313" key="2">
    <source>
        <dbReference type="EMBL" id="EEC78663.1"/>
    </source>
</evidence>
<reference evidence="2 3" key="1">
    <citation type="journal article" date="2005" name="PLoS Biol.">
        <title>The genomes of Oryza sativa: a history of duplications.</title>
        <authorList>
            <person name="Yu J."/>
            <person name="Wang J."/>
            <person name="Lin W."/>
            <person name="Li S."/>
            <person name="Li H."/>
            <person name="Zhou J."/>
            <person name="Ni P."/>
            <person name="Dong W."/>
            <person name="Hu S."/>
            <person name="Zeng C."/>
            <person name="Zhang J."/>
            <person name="Zhang Y."/>
            <person name="Li R."/>
            <person name="Xu Z."/>
            <person name="Li S."/>
            <person name="Li X."/>
            <person name="Zheng H."/>
            <person name="Cong L."/>
            <person name="Lin L."/>
            <person name="Yin J."/>
            <person name="Geng J."/>
            <person name="Li G."/>
            <person name="Shi J."/>
            <person name="Liu J."/>
            <person name="Lv H."/>
            <person name="Li J."/>
            <person name="Wang J."/>
            <person name="Deng Y."/>
            <person name="Ran L."/>
            <person name="Shi X."/>
            <person name="Wang X."/>
            <person name="Wu Q."/>
            <person name="Li C."/>
            <person name="Ren X."/>
            <person name="Wang J."/>
            <person name="Wang X."/>
            <person name="Li D."/>
            <person name="Liu D."/>
            <person name="Zhang X."/>
            <person name="Ji Z."/>
            <person name="Zhao W."/>
            <person name="Sun Y."/>
            <person name="Zhang Z."/>
            <person name="Bao J."/>
            <person name="Han Y."/>
            <person name="Dong L."/>
            <person name="Ji J."/>
            <person name="Chen P."/>
            <person name="Wu S."/>
            <person name="Liu J."/>
            <person name="Xiao Y."/>
            <person name="Bu D."/>
            <person name="Tan J."/>
            <person name="Yang L."/>
            <person name="Ye C."/>
            <person name="Zhang J."/>
            <person name="Xu J."/>
            <person name="Zhou Y."/>
            <person name="Yu Y."/>
            <person name="Zhang B."/>
            <person name="Zhuang S."/>
            <person name="Wei H."/>
            <person name="Liu B."/>
            <person name="Lei M."/>
            <person name="Yu H."/>
            <person name="Li Y."/>
            <person name="Xu H."/>
            <person name="Wei S."/>
            <person name="He X."/>
            <person name="Fang L."/>
            <person name="Zhang Z."/>
            <person name="Zhang Y."/>
            <person name="Huang X."/>
            <person name="Su Z."/>
            <person name="Tong W."/>
            <person name="Li J."/>
            <person name="Tong Z."/>
            <person name="Li S."/>
            <person name="Ye J."/>
            <person name="Wang L."/>
            <person name="Fang L."/>
            <person name="Lei T."/>
            <person name="Chen C."/>
            <person name="Chen H."/>
            <person name="Xu Z."/>
            <person name="Li H."/>
            <person name="Huang H."/>
            <person name="Zhang F."/>
            <person name="Xu H."/>
            <person name="Li N."/>
            <person name="Zhao C."/>
            <person name="Li S."/>
            <person name="Dong L."/>
            <person name="Huang Y."/>
            <person name="Li L."/>
            <person name="Xi Y."/>
            <person name="Qi Q."/>
            <person name="Li W."/>
            <person name="Zhang B."/>
            <person name="Hu W."/>
            <person name="Zhang Y."/>
            <person name="Tian X."/>
            <person name="Jiao Y."/>
            <person name="Liang X."/>
            <person name="Jin J."/>
            <person name="Gao L."/>
            <person name="Zheng W."/>
            <person name="Hao B."/>
            <person name="Liu S."/>
            <person name="Wang W."/>
            <person name="Yuan L."/>
            <person name="Cao M."/>
            <person name="McDermott J."/>
            <person name="Samudrala R."/>
            <person name="Wang J."/>
            <person name="Wong G.K."/>
            <person name="Yang H."/>
        </authorList>
    </citation>
    <scope>NUCLEOTIDE SEQUENCE [LARGE SCALE GENOMIC DNA]</scope>
    <source>
        <strain evidence="3">cv. 93-11</strain>
    </source>
</reference>
<evidence type="ECO:0000256" key="1">
    <source>
        <dbReference type="SAM" id="MobiDB-lite"/>
    </source>
</evidence>
<dbReference type="Gramene" id="BGIOSGA019321-TA">
    <property type="protein sequence ID" value="BGIOSGA019321-PA"/>
    <property type="gene ID" value="BGIOSGA019321"/>
</dbReference>
<feature type="compositionally biased region" description="Low complexity" evidence="1">
    <location>
        <begin position="63"/>
        <end position="76"/>
    </location>
</feature>
<sequence>MEVGDVAATATKVDCRRRKSSSASSASKATSRVWRTEHAGTGTHRRAHPDERGGGAGRRRSAVEAAAAGAEPAAAVGERERERRGEDKDGGSENIRREEPAHQTLWRNVTV</sequence>
<proteinExistence type="predicted"/>
<protein>
    <submittedName>
        <fullName evidence="2">Uncharacterized protein</fullName>
    </submittedName>
</protein>
<dbReference type="EMBL" id="CM000130">
    <property type="protein sequence ID" value="EEC78663.1"/>
    <property type="molecule type" value="Genomic_DNA"/>
</dbReference>
<feature type="compositionally biased region" description="Low complexity" evidence="1">
    <location>
        <begin position="21"/>
        <end position="32"/>
    </location>
</feature>
<name>B8AYX4_ORYSI</name>
<dbReference type="AlphaFoldDB" id="B8AYX4"/>
<accession>B8AYX4</accession>